<dbReference type="EMBL" id="JYDT01000057">
    <property type="protein sequence ID" value="KRY87326.1"/>
    <property type="molecule type" value="Genomic_DNA"/>
</dbReference>
<organism evidence="1 2">
    <name type="scientific">Trichinella pseudospiralis</name>
    <name type="common">Parasitic roundworm</name>
    <dbReference type="NCBI Taxonomy" id="6337"/>
    <lineage>
        <taxon>Eukaryota</taxon>
        <taxon>Metazoa</taxon>
        <taxon>Ecdysozoa</taxon>
        <taxon>Nematoda</taxon>
        <taxon>Enoplea</taxon>
        <taxon>Dorylaimia</taxon>
        <taxon>Trichinellida</taxon>
        <taxon>Trichinellidae</taxon>
        <taxon>Trichinella</taxon>
    </lineage>
</organism>
<dbReference type="AlphaFoldDB" id="A0A0V1FMY2"/>
<comment type="caution">
    <text evidence="1">The sequence shown here is derived from an EMBL/GenBank/DDBJ whole genome shotgun (WGS) entry which is preliminary data.</text>
</comment>
<proteinExistence type="predicted"/>
<reference evidence="1 2" key="1">
    <citation type="submission" date="2015-01" db="EMBL/GenBank/DDBJ databases">
        <title>Evolution of Trichinella species and genotypes.</title>
        <authorList>
            <person name="Korhonen P.K."/>
            <person name="Edoardo P."/>
            <person name="Giuseppe L.R."/>
            <person name="Gasser R.B."/>
        </authorList>
    </citation>
    <scope>NUCLEOTIDE SEQUENCE [LARGE SCALE GENOMIC DNA]</scope>
    <source>
        <strain evidence="1">ISS470</strain>
    </source>
</reference>
<accession>A0A0V1FMY2</accession>
<evidence type="ECO:0000313" key="2">
    <source>
        <dbReference type="Proteomes" id="UP000054995"/>
    </source>
</evidence>
<sequence>MTLSSLSSHCWFSRLPLVESDLERKGQKAKTALNQKGEGKGEEGSCRWNAALTVPGISNGGKGKKSYVFLNTVIFTWAESNSVYNQVGRALVN</sequence>
<keyword evidence="2" id="KW-1185">Reference proteome</keyword>
<dbReference type="Proteomes" id="UP000054995">
    <property type="component" value="Unassembled WGS sequence"/>
</dbReference>
<name>A0A0V1FMY2_TRIPS</name>
<gene>
    <name evidence="1" type="ORF">T4D_1993</name>
</gene>
<evidence type="ECO:0000313" key="1">
    <source>
        <dbReference type="EMBL" id="KRY87326.1"/>
    </source>
</evidence>
<protein>
    <submittedName>
        <fullName evidence="1">Uncharacterized protein</fullName>
    </submittedName>
</protein>